<dbReference type="AlphaFoldDB" id="A0A0H3KHV8"/>
<keyword evidence="2" id="KW-1185">Reference proteome</keyword>
<dbReference type="HOGENOM" id="CLU_1851372_0_0_4"/>
<proteinExistence type="predicted"/>
<reference evidence="1 2" key="1">
    <citation type="submission" date="2007-04" db="EMBL/GenBank/DDBJ databases">
        <title>Complete genome sequence of Burkholderia multivorans ATCC 17616.</title>
        <authorList>
            <person name="Ohtsubo Y."/>
            <person name="Yamashita A."/>
            <person name="Kurokawa K."/>
            <person name="Takami H."/>
            <person name="Yuhara S."/>
            <person name="Nishiyama E."/>
            <person name="Endo R."/>
            <person name="Miyazaki R."/>
            <person name="Ono A."/>
            <person name="Yano K."/>
            <person name="Ito M."/>
            <person name="Sota M."/>
            <person name="Yuji N."/>
            <person name="Hattori M."/>
            <person name="Tsuda M."/>
        </authorList>
    </citation>
    <scope>NUCLEOTIDE SEQUENCE [LARGE SCALE GENOMIC DNA]</scope>
    <source>
        <strain evidence="2">ATCC 17616 / 249</strain>
    </source>
</reference>
<organism evidence="1 2">
    <name type="scientific">Burkholderia multivorans (strain ATCC 17616 / 249)</name>
    <dbReference type="NCBI Taxonomy" id="395019"/>
    <lineage>
        <taxon>Bacteria</taxon>
        <taxon>Pseudomonadati</taxon>
        <taxon>Pseudomonadota</taxon>
        <taxon>Betaproteobacteria</taxon>
        <taxon>Burkholderiales</taxon>
        <taxon>Burkholderiaceae</taxon>
        <taxon>Burkholderia</taxon>
        <taxon>Burkholderia cepacia complex</taxon>
    </lineage>
</organism>
<dbReference type="Gene3D" id="3.10.450.50">
    <property type="match status" value="1"/>
</dbReference>
<evidence type="ECO:0008006" key="3">
    <source>
        <dbReference type="Google" id="ProtNLM"/>
    </source>
</evidence>
<accession>A0A0H3KHV8</accession>
<protein>
    <recommendedName>
        <fullName evidence="3">Nuclear transport factor 2 family protein</fullName>
    </recommendedName>
</protein>
<evidence type="ECO:0000313" key="2">
    <source>
        <dbReference type="Proteomes" id="UP000008815"/>
    </source>
</evidence>
<dbReference type="RefSeq" id="WP_012212643.1">
    <property type="nucleotide sequence ID" value="NC_010084.1"/>
</dbReference>
<dbReference type="Proteomes" id="UP000008815">
    <property type="component" value="Chromosome 1"/>
</dbReference>
<evidence type="ECO:0000313" key="1">
    <source>
        <dbReference type="EMBL" id="BAG44725.1"/>
    </source>
</evidence>
<gene>
    <name evidence="1" type="ordered locus">BMULJ_02837</name>
</gene>
<name>A0A0H3KHV8_BURM1</name>
<sequence>MEPSYSLSQMRAVWIDAYLNGDVDQLNFVESPHFFVKRGTQILTKSQQLAHLQRHASEQTRRNCSWHAHGETTEYAESGQWASIRGAGSMLCDGKTVSAVNFFELWLVDDNRWQIAALCYDERENDRGVVAGRSNESS</sequence>
<dbReference type="KEGG" id="bmj:BMULJ_02837"/>
<dbReference type="EMBL" id="AP009385">
    <property type="protein sequence ID" value="BAG44725.1"/>
    <property type="molecule type" value="Genomic_DNA"/>
</dbReference>
<dbReference type="KEGG" id="bmu:Bmul_0418"/>